<dbReference type="EMBL" id="CADEPI010000004">
    <property type="protein sequence ID" value="CAB3360830.1"/>
    <property type="molecule type" value="Genomic_DNA"/>
</dbReference>
<dbReference type="GO" id="GO:0005576">
    <property type="term" value="C:extracellular region"/>
    <property type="evidence" value="ECO:0007669"/>
    <property type="project" value="TreeGrafter"/>
</dbReference>
<dbReference type="Gene3D" id="2.10.90.10">
    <property type="entry name" value="Cystine-knot cytokines"/>
    <property type="match status" value="1"/>
</dbReference>
<dbReference type="InterPro" id="IPR052444">
    <property type="entry name" value="Spz/Toll_ligand-like"/>
</dbReference>
<comment type="caution">
    <text evidence="3">The sequence shown here is derived from an EMBL/GenBank/DDBJ whole genome shotgun (WGS) entry which is preliminary data.</text>
</comment>
<feature type="signal peptide" evidence="2">
    <location>
        <begin position="1"/>
        <end position="22"/>
    </location>
</feature>
<feature type="chain" id="PRO_5035851911" description="Spaetzle domain-containing protein" evidence="2">
    <location>
        <begin position="23"/>
        <end position="444"/>
    </location>
</feature>
<protein>
    <recommendedName>
        <fullName evidence="5">Spaetzle domain-containing protein</fullName>
    </recommendedName>
</protein>
<dbReference type="AlphaFoldDB" id="A0A8S1BYS5"/>
<dbReference type="GO" id="GO:0005121">
    <property type="term" value="F:Toll binding"/>
    <property type="evidence" value="ECO:0007669"/>
    <property type="project" value="TreeGrafter"/>
</dbReference>
<feature type="region of interest" description="Disordered" evidence="1">
    <location>
        <begin position="374"/>
        <end position="398"/>
    </location>
</feature>
<gene>
    <name evidence="3" type="ORF">CLODIP_2_CD03360</name>
</gene>
<evidence type="ECO:0000256" key="1">
    <source>
        <dbReference type="SAM" id="MobiDB-lite"/>
    </source>
</evidence>
<evidence type="ECO:0008006" key="5">
    <source>
        <dbReference type="Google" id="ProtNLM"/>
    </source>
</evidence>
<dbReference type="GO" id="GO:0021556">
    <property type="term" value="P:central nervous system formation"/>
    <property type="evidence" value="ECO:0007669"/>
    <property type="project" value="TreeGrafter"/>
</dbReference>
<organism evidence="3 4">
    <name type="scientific">Cloeon dipterum</name>
    <dbReference type="NCBI Taxonomy" id="197152"/>
    <lineage>
        <taxon>Eukaryota</taxon>
        <taxon>Metazoa</taxon>
        <taxon>Ecdysozoa</taxon>
        <taxon>Arthropoda</taxon>
        <taxon>Hexapoda</taxon>
        <taxon>Insecta</taxon>
        <taxon>Pterygota</taxon>
        <taxon>Palaeoptera</taxon>
        <taxon>Ephemeroptera</taxon>
        <taxon>Pisciforma</taxon>
        <taxon>Baetidae</taxon>
        <taxon>Cloeon</taxon>
    </lineage>
</organism>
<dbReference type="PANTHER" id="PTHR23199:SF7">
    <property type="entry name" value="RE45222P"/>
    <property type="match status" value="1"/>
</dbReference>
<evidence type="ECO:0000313" key="4">
    <source>
        <dbReference type="Proteomes" id="UP000494165"/>
    </source>
</evidence>
<evidence type="ECO:0000313" key="3">
    <source>
        <dbReference type="EMBL" id="CAB3360830.1"/>
    </source>
</evidence>
<dbReference type="InterPro" id="IPR029034">
    <property type="entry name" value="Cystine-knot_cytokine"/>
</dbReference>
<proteinExistence type="predicted"/>
<dbReference type="SUPFAM" id="SSF57501">
    <property type="entry name" value="Cystine-knot cytokines"/>
    <property type="match status" value="1"/>
</dbReference>
<reference evidence="3 4" key="1">
    <citation type="submission" date="2020-04" db="EMBL/GenBank/DDBJ databases">
        <authorList>
            <person name="Alioto T."/>
            <person name="Alioto T."/>
            <person name="Gomez Garrido J."/>
        </authorList>
    </citation>
    <scope>NUCLEOTIDE SEQUENCE [LARGE SCALE GENOMIC DNA]</scope>
</reference>
<feature type="region of interest" description="Disordered" evidence="1">
    <location>
        <begin position="220"/>
        <end position="242"/>
    </location>
</feature>
<dbReference type="GO" id="GO:0045087">
    <property type="term" value="P:innate immune response"/>
    <property type="evidence" value="ECO:0007669"/>
    <property type="project" value="TreeGrafter"/>
</dbReference>
<dbReference type="OrthoDB" id="6342974at2759"/>
<dbReference type="GO" id="GO:0008083">
    <property type="term" value="F:growth factor activity"/>
    <property type="evidence" value="ECO:0007669"/>
    <property type="project" value="TreeGrafter"/>
</dbReference>
<dbReference type="PANTHER" id="PTHR23199">
    <property type="entry name" value="NEUROTROPHIN 1-RELATED"/>
    <property type="match status" value="1"/>
</dbReference>
<dbReference type="Proteomes" id="UP000494165">
    <property type="component" value="Unassembled WGS sequence"/>
</dbReference>
<accession>A0A8S1BYS5</accession>
<keyword evidence="2" id="KW-0732">Signal</keyword>
<evidence type="ECO:0000256" key="2">
    <source>
        <dbReference type="SAM" id="SignalP"/>
    </source>
</evidence>
<feature type="region of interest" description="Disordered" evidence="1">
    <location>
        <begin position="320"/>
        <end position="347"/>
    </location>
</feature>
<keyword evidence="4" id="KW-1185">Reference proteome</keyword>
<name>A0A8S1BYS5_9INSE</name>
<sequence>MDKCRFKIQIWLFAALLAAAGGQQGRRPSAEQPQEPPEGYYAFEEAVDAEPPKVRRPPYLQADVPCAGLGNVQPHMSINNLCGDLNKGFIPKNPIHPNKKGPSYPFELIKIKTLDFFSKTLPLLKADDTLPKVAKYQDAPKYYYQQKAPPSIRQPPIPPKFRNKRSVEVEADNSTVATARQGRKFCDNGGGIMCMLYKAFRGEPLASGLLGIESRRDDVGNDEFRRDSAPNSLSQDANAPPTPCPARVEYATPVFAKNYQGVWRYVVQIPYEGYFTQTVEVTRCLNNKCHYLEGSCMSSPRWVSMLVAELYYPDSYFPSNNKEQQWPPRRPVANERPPVANERPPPVADFQNYQQYLQKRAGEAESRIIAQPLVDEKRDQGVQNSTATKDNAEQDGSHCDGVDELGCYQVRLYYDWFLVPGSCKCWRPDFFNRYNRRRVSKDLS</sequence>